<evidence type="ECO:0000256" key="1">
    <source>
        <dbReference type="SAM" id="MobiDB-lite"/>
    </source>
</evidence>
<evidence type="ECO:0000313" key="2">
    <source>
        <dbReference type="EMBL" id="GAA1704525.1"/>
    </source>
</evidence>
<evidence type="ECO:0000313" key="3">
    <source>
        <dbReference type="Proteomes" id="UP001499947"/>
    </source>
</evidence>
<keyword evidence="3" id="KW-1185">Reference proteome</keyword>
<sequence>MTARSRYHGLGQNPTRRSPHIDALGQARETPTHSHHHGLGQNPTPQSPHIDAPGQAGEMTARSRYHGLGQNPTRRSPHIDAPGRGGQMTARSRYRGLGQSPSFGKGRGGEQPAAGGTVRRTSPVPPVAQSLGRLGAAQPWCVAEAVAKAASAARS</sequence>
<accession>A0ABN2IG79</accession>
<comment type="caution">
    <text evidence="2">The sequence shown here is derived from an EMBL/GenBank/DDBJ whole genome shotgun (WGS) entry which is preliminary data.</text>
</comment>
<reference evidence="2 3" key="1">
    <citation type="journal article" date="2019" name="Int. J. Syst. Evol. Microbiol.">
        <title>The Global Catalogue of Microorganisms (GCM) 10K type strain sequencing project: providing services to taxonomists for standard genome sequencing and annotation.</title>
        <authorList>
            <consortium name="The Broad Institute Genomics Platform"/>
            <consortium name="The Broad Institute Genome Sequencing Center for Infectious Disease"/>
            <person name="Wu L."/>
            <person name="Ma J."/>
        </authorList>
    </citation>
    <scope>NUCLEOTIDE SEQUENCE [LARGE SCALE GENOMIC DNA]</scope>
    <source>
        <strain evidence="2 3">JCM 13244</strain>
    </source>
</reference>
<proteinExistence type="predicted"/>
<gene>
    <name evidence="2" type="ORF">GCM10009680_51680</name>
</gene>
<organism evidence="2 3">
    <name type="scientific">Streptomyces yatensis</name>
    <dbReference type="NCBI Taxonomy" id="155177"/>
    <lineage>
        <taxon>Bacteria</taxon>
        <taxon>Bacillati</taxon>
        <taxon>Actinomycetota</taxon>
        <taxon>Actinomycetes</taxon>
        <taxon>Kitasatosporales</taxon>
        <taxon>Streptomycetaceae</taxon>
        <taxon>Streptomyces</taxon>
        <taxon>Streptomyces violaceusniger group</taxon>
    </lineage>
</organism>
<dbReference type="EMBL" id="BAAALR010000060">
    <property type="protein sequence ID" value="GAA1704525.1"/>
    <property type="molecule type" value="Genomic_DNA"/>
</dbReference>
<dbReference type="Proteomes" id="UP001499947">
    <property type="component" value="Unassembled WGS sequence"/>
</dbReference>
<feature type="region of interest" description="Disordered" evidence="1">
    <location>
        <begin position="1"/>
        <end position="129"/>
    </location>
</feature>
<name>A0ABN2IG79_9ACTN</name>
<protein>
    <submittedName>
        <fullName evidence="2">Uncharacterized protein</fullName>
    </submittedName>
</protein>